<evidence type="ECO:0000313" key="3">
    <source>
        <dbReference type="Proteomes" id="UP000230069"/>
    </source>
</evidence>
<sequence length="340" mass="38345">MPPRQGQKPYECIRKAWHNDKHQSMRGSIIQEIFRVVSEIHSSQTKKNNEWMRKLPIVVLKVEEIMYSKADSEMEYMDLQTLWERTNDAINTIIRREESTETGDLLQPCIEAALILGCTARRGSRSQRYSRSYLNNNTQESNSVSPGFVDNMINGRSSCLPPLGHSSKPSSTSLSIPYCSAPAIPVTTKSIQLQMETGTPHTDGINAPSISYALPFFSEYMPPPSSRYQPSSIESHSSNNLGRAYPLYYGAHHQPADSQAAFRGTNFSRKCQVKSIHYEKGFLQKISTCNEDVDTSNRITEGGEIRNIDEVRPEIHECDLSLHLGPLTVCKSRNQVQTRS</sequence>
<dbReference type="InParanoid" id="A0A2G5E553"/>
<keyword evidence="1" id="KW-0539">Nucleus</keyword>
<dbReference type="GO" id="GO:0006355">
    <property type="term" value="P:regulation of DNA-templated transcription"/>
    <property type="evidence" value="ECO:0007669"/>
    <property type="project" value="InterPro"/>
</dbReference>
<evidence type="ECO:0000313" key="2">
    <source>
        <dbReference type="EMBL" id="PIA50883.1"/>
    </source>
</evidence>
<gene>
    <name evidence="2" type="ORF">AQUCO_01200281v1</name>
</gene>
<dbReference type="InterPro" id="IPR036529">
    <property type="entry name" value="KIX_dom_sf"/>
</dbReference>
<accession>A0A2G5E553</accession>
<keyword evidence="3" id="KW-1185">Reference proteome</keyword>
<dbReference type="PANTHER" id="PTHR35300:SF4">
    <property type="entry name" value="HISTONE ACETYLTRANSFERASE"/>
    <property type="match status" value="1"/>
</dbReference>
<name>A0A2G5E553_AQUCA</name>
<dbReference type="PANTHER" id="PTHR35300">
    <property type="entry name" value="COACTIVATOR CBP, KIX DOMAIN-CONTAINING PROTEIN-RELATED"/>
    <property type="match status" value="1"/>
</dbReference>
<dbReference type="GO" id="GO:0003712">
    <property type="term" value="F:transcription coregulator activity"/>
    <property type="evidence" value="ECO:0007669"/>
    <property type="project" value="InterPro"/>
</dbReference>
<dbReference type="STRING" id="218851.A0A2G5E553"/>
<dbReference type="Gene3D" id="1.10.246.20">
    <property type="entry name" value="Coactivator CBP, KIX domain"/>
    <property type="match status" value="1"/>
</dbReference>
<evidence type="ECO:0008006" key="4">
    <source>
        <dbReference type="Google" id="ProtNLM"/>
    </source>
</evidence>
<dbReference type="Proteomes" id="UP000230069">
    <property type="component" value="Unassembled WGS sequence"/>
</dbReference>
<evidence type="ECO:0000256" key="1">
    <source>
        <dbReference type="ARBA" id="ARBA00023242"/>
    </source>
</evidence>
<dbReference type="AlphaFoldDB" id="A0A2G5E553"/>
<dbReference type="EMBL" id="KZ305029">
    <property type="protein sequence ID" value="PIA50883.1"/>
    <property type="molecule type" value="Genomic_DNA"/>
</dbReference>
<proteinExistence type="predicted"/>
<organism evidence="2 3">
    <name type="scientific">Aquilegia coerulea</name>
    <name type="common">Rocky mountain columbine</name>
    <dbReference type="NCBI Taxonomy" id="218851"/>
    <lineage>
        <taxon>Eukaryota</taxon>
        <taxon>Viridiplantae</taxon>
        <taxon>Streptophyta</taxon>
        <taxon>Embryophyta</taxon>
        <taxon>Tracheophyta</taxon>
        <taxon>Spermatophyta</taxon>
        <taxon>Magnoliopsida</taxon>
        <taxon>Ranunculales</taxon>
        <taxon>Ranunculaceae</taxon>
        <taxon>Thalictroideae</taxon>
        <taxon>Aquilegia</taxon>
    </lineage>
</organism>
<reference evidence="2 3" key="1">
    <citation type="submission" date="2017-09" db="EMBL/GenBank/DDBJ databases">
        <title>WGS assembly of Aquilegia coerulea Goldsmith.</title>
        <authorList>
            <person name="Hodges S."/>
            <person name="Kramer E."/>
            <person name="Nordborg M."/>
            <person name="Tomkins J."/>
            <person name="Borevitz J."/>
            <person name="Derieg N."/>
            <person name="Yan J."/>
            <person name="Mihaltcheva S."/>
            <person name="Hayes R.D."/>
            <person name="Rokhsar D."/>
        </authorList>
    </citation>
    <scope>NUCLEOTIDE SEQUENCE [LARGE SCALE GENOMIC DNA]</scope>
    <source>
        <strain evidence="3">cv. Goldsmith</strain>
    </source>
</reference>
<protein>
    <recommendedName>
        <fullName evidence="4">Histone acetyltransferase</fullName>
    </recommendedName>
</protein>
<dbReference type="OrthoDB" id="1937968at2759"/>
<dbReference type="FunCoup" id="A0A2G5E553">
    <property type="interactions" value="952"/>
</dbReference>